<keyword evidence="9" id="KW-0732">Signal</keyword>
<organism evidence="11 12">
    <name type="scientific">Phyllostomus discolor</name>
    <name type="common">pale spear-nosed bat</name>
    <dbReference type="NCBI Taxonomy" id="89673"/>
    <lineage>
        <taxon>Eukaryota</taxon>
        <taxon>Metazoa</taxon>
        <taxon>Chordata</taxon>
        <taxon>Craniata</taxon>
        <taxon>Vertebrata</taxon>
        <taxon>Euteleostomi</taxon>
        <taxon>Mammalia</taxon>
        <taxon>Eutheria</taxon>
        <taxon>Laurasiatheria</taxon>
        <taxon>Chiroptera</taxon>
        <taxon>Yangochiroptera</taxon>
        <taxon>Phyllostomidae</taxon>
        <taxon>Phyllostominae</taxon>
        <taxon>Phyllostomus</taxon>
    </lineage>
</organism>
<comment type="similarity">
    <text evidence="3">Belongs to the glucagon family.</text>
</comment>
<evidence type="ECO:0000256" key="3">
    <source>
        <dbReference type="ARBA" id="ARBA00008369"/>
    </source>
</evidence>
<evidence type="ECO:0000256" key="8">
    <source>
        <dbReference type="SAM" id="MobiDB-lite"/>
    </source>
</evidence>
<feature type="chain" id="PRO_5032589797" description="Gastric inhibitory polypeptide" evidence="9">
    <location>
        <begin position="18"/>
        <end position="171"/>
    </location>
</feature>
<dbReference type="GO" id="GO:0005179">
    <property type="term" value="F:hormone activity"/>
    <property type="evidence" value="ECO:0007669"/>
    <property type="project" value="UniProtKB-KW"/>
</dbReference>
<evidence type="ECO:0000313" key="11">
    <source>
        <dbReference type="EMBL" id="KAF6093963.1"/>
    </source>
</evidence>
<dbReference type="GO" id="GO:0005615">
    <property type="term" value="C:extracellular space"/>
    <property type="evidence" value="ECO:0007669"/>
    <property type="project" value="TreeGrafter"/>
</dbReference>
<feature type="region of interest" description="Disordered" evidence="8">
    <location>
        <begin position="114"/>
        <end position="140"/>
    </location>
</feature>
<feature type="domain" description="Glucagon / GIP / secretin / VIP family" evidence="10">
    <location>
        <begin position="71"/>
        <end position="93"/>
    </location>
</feature>
<name>A0A833ZCD0_9CHIR</name>
<evidence type="ECO:0000256" key="2">
    <source>
        <dbReference type="ARBA" id="ARBA00004613"/>
    </source>
</evidence>
<evidence type="ECO:0000256" key="7">
    <source>
        <dbReference type="ARBA" id="ARBA00031537"/>
    </source>
</evidence>
<comment type="caution">
    <text evidence="11">The sequence shown here is derived from an EMBL/GenBank/DDBJ whole genome shotgun (WGS) entry which is preliminary data.</text>
</comment>
<proteinExistence type="inferred from homology"/>
<dbReference type="GO" id="GO:0042304">
    <property type="term" value="P:regulation of fatty acid biosynthetic process"/>
    <property type="evidence" value="ECO:0007669"/>
    <property type="project" value="InterPro"/>
</dbReference>
<dbReference type="PROSITE" id="PS00260">
    <property type="entry name" value="GLUCAGON"/>
    <property type="match status" value="1"/>
</dbReference>
<dbReference type="Pfam" id="PF00123">
    <property type="entry name" value="Hormone_2"/>
    <property type="match status" value="1"/>
</dbReference>
<accession>A0A833ZCD0</accession>
<dbReference type="GO" id="GO:0042594">
    <property type="term" value="P:response to starvation"/>
    <property type="evidence" value="ECO:0007669"/>
    <property type="project" value="TreeGrafter"/>
</dbReference>
<feature type="compositionally biased region" description="Basic and acidic residues" evidence="8">
    <location>
        <begin position="126"/>
        <end position="140"/>
    </location>
</feature>
<dbReference type="InterPro" id="IPR039078">
    <property type="entry name" value="GIP"/>
</dbReference>
<dbReference type="AlphaFoldDB" id="A0A833ZCD0"/>
<dbReference type="Gene3D" id="6.10.250.590">
    <property type="match status" value="1"/>
</dbReference>
<sequence length="171" mass="19149">MKISLLLVSLLLAVVLGDEGEGHSSQSFTPALWFPAPPAPLHGALVSVSLPSRPLRFHAEGRGSGPRGRRYAEGTFISDYSIAMDKIRQQDFVNWLLAQKGKRNDWKHSIAQREAQAPELAHQSNRKKEAREQRGALLKKPGDEDSLKNFLIAELLAWMADQTELCRLRLQ</sequence>
<dbReference type="SMART" id="SM00070">
    <property type="entry name" value="GLUCA"/>
    <property type="match status" value="1"/>
</dbReference>
<protein>
    <recommendedName>
        <fullName evidence="4">Gastric inhibitory polypeptide</fullName>
    </recommendedName>
    <alternativeName>
        <fullName evidence="7">Glucose-dependent insulinotropic polypeptide</fullName>
    </alternativeName>
</protein>
<dbReference type="InterPro" id="IPR000532">
    <property type="entry name" value="Glucagon_GIP_secretin_VIP"/>
</dbReference>
<dbReference type="EMBL" id="JABVXQ010000008">
    <property type="protein sequence ID" value="KAF6093963.1"/>
    <property type="molecule type" value="Genomic_DNA"/>
</dbReference>
<evidence type="ECO:0000256" key="9">
    <source>
        <dbReference type="SAM" id="SignalP"/>
    </source>
</evidence>
<gene>
    <name evidence="11" type="ORF">HJG60_005586</name>
</gene>
<comment type="function">
    <text evidence="1">Potent stimulator of insulin secretion and relatively poor inhibitor of gastric acid secretion.</text>
</comment>
<evidence type="ECO:0000313" key="12">
    <source>
        <dbReference type="Proteomes" id="UP000664940"/>
    </source>
</evidence>
<evidence type="ECO:0000256" key="6">
    <source>
        <dbReference type="ARBA" id="ARBA00022702"/>
    </source>
</evidence>
<feature type="signal peptide" evidence="9">
    <location>
        <begin position="1"/>
        <end position="17"/>
    </location>
</feature>
<evidence type="ECO:0000256" key="5">
    <source>
        <dbReference type="ARBA" id="ARBA00022525"/>
    </source>
</evidence>
<reference evidence="11 12" key="1">
    <citation type="journal article" date="2020" name="Nature">
        <title>Six reference-quality genomes reveal evolution of bat adaptations.</title>
        <authorList>
            <person name="Jebb D."/>
            <person name="Huang Z."/>
            <person name="Pippel M."/>
            <person name="Hughes G.M."/>
            <person name="Lavrichenko K."/>
            <person name="Devanna P."/>
            <person name="Winkler S."/>
            <person name="Jermiin L.S."/>
            <person name="Skirmuntt E.C."/>
            <person name="Katzourakis A."/>
            <person name="Burkitt-Gray L."/>
            <person name="Ray D.A."/>
            <person name="Sullivan K.A.M."/>
            <person name="Roscito J.G."/>
            <person name="Kirilenko B.M."/>
            <person name="Davalos L.M."/>
            <person name="Corthals A.P."/>
            <person name="Power M.L."/>
            <person name="Jones G."/>
            <person name="Ransome R.D."/>
            <person name="Dechmann D.K.N."/>
            <person name="Locatelli A.G."/>
            <person name="Puechmaille S.J."/>
            <person name="Fedrigo O."/>
            <person name="Jarvis E.D."/>
            <person name="Hiller M."/>
            <person name="Vernes S.C."/>
            <person name="Myers E.W."/>
            <person name="Teeling E.C."/>
        </authorList>
    </citation>
    <scope>NUCLEOTIDE SEQUENCE [LARGE SCALE GENOMIC DNA]</scope>
    <source>
        <strain evidence="11">Bat1K_MPI-CBG_1</strain>
    </source>
</reference>
<dbReference type="GO" id="GO:0009749">
    <property type="term" value="P:response to glucose"/>
    <property type="evidence" value="ECO:0007669"/>
    <property type="project" value="InterPro"/>
</dbReference>
<dbReference type="Proteomes" id="UP000664940">
    <property type="component" value="Unassembled WGS sequence"/>
</dbReference>
<evidence type="ECO:0000256" key="1">
    <source>
        <dbReference type="ARBA" id="ARBA00002766"/>
    </source>
</evidence>
<dbReference type="GO" id="GO:0031769">
    <property type="term" value="F:glucagon receptor binding"/>
    <property type="evidence" value="ECO:0007669"/>
    <property type="project" value="TreeGrafter"/>
</dbReference>
<dbReference type="GO" id="GO:0050796">
    <property type="term" value="P:regulation of insulin secretion"/>
    <property type="evidence" value="ECO:0007669"/>
    <property type="project" value="InterPro"/>
</dbReference>
<keyword evidence="6" id="KW-0372">Hormone</keyword>
<dbReference type="PANTHER" id="PTHR15211:SF0">
    <property type="entry name" value="GASTRIC INHIBITORY POLYPEPTIDE"/>
    <property type="match status" value="1"/>
</dbReference>
<evidence type="ECO:0000256" key="4">
    <source>
        <dbReference type="ARBA" id="ARBA00013490"/>
    </source>
</evidence>
<dbReference type="PANTHER" id="PTHR15211">
    <property type="entry name" value="GLUCOSE-DEPENDENT INSULINOTROPIC POLYPEPTIDE"/>
    <property type="match status" value="1"/>
</dbReference>
<keyword evidence="5" id="KW-0964">Secreted</keyword>
<evidence type="ECO:0000259" key="10">
    <source>
        <dbReference type="PROSITE" id="PS00260"/>
    </source>
</evidence>
<comment type="subcellular location">
    <subcellularLocation>
        <location evidence="2">Secreted</location>
    </subcellularLocation>
</comment>